<dbReference type="PANTHER" id="PTHR47619">
    <property type="entry name" value="METALLO-HYDROLASE YYCJ-RELATED"/>
    <property type="match status" value="1"/>
</dbReference>
<dbReference type="EMBL" id="SWOV01000055">
    <property type="protein sequence ID" value="NFF89201.1"/>
    <property type="molecule type" value="Genomic_DNA"/>
</dbReference>
<dbReference type="AlphaFoldDB" id="A0A0M1LL04"/>
<sequence length="263" mass="29409">MIFCSLYSGSSGNSMFVASEKSKILIDAGLPGKRIDEALKSINQSPNDLDGIFVTHEHSDHIKGVGVLSRKYDIPIYANSNTWNAMESLIGKIKEHNIKVIDKRSVTQIKDLDVKAFNIPHDSISPMGYTIANKNKKVSVATDLGTFTKEIYDNIKESEIILLESNHDVSMLKYGPYPYILKRRILSEIGHLSNDDCGEAIVEILKNGFNKKVILGHLSSTNNQPDLAYQTVVNVLRENGINEKNDITLTMANRHEPSEFIEF</sequence>
<keyword evidence="2" id="KW-0378">Hydrolase</keyword>
<evidence type="ECO:0000313" key="3">
    <source>
        <dbReference type="EMBL" id="NFN36337.1"/>
    </source>
</evidence>
<dbReference type="SUPFAM" id="SSF56281">
    <property type="entry name" value="Metallo-hydrolase/oxidoreductase"/>
    <property type="match status" value="1"/>
</dbReference>
<dbReference type="GO" id="GO:0016787">
    <property type="term" value="F:hydrolase activity"/>
    <property type="evidence" value="ECO:0007669"/>
    <property type="project" value="UniProtKB-KW"/>
</dbReference>
<dbReference type="InterPro" id="IPR052533">
    <property type="entry name" value="WalJ/YycJ-like"/>
</dbReference>
<evidence type="ECO:0000259" key="1">
    <source>
        <dbReference type="SMART" id="SM00849"/>
    </source>
</evidence>
<dbReference type="InterPro" id="IPR001279">
    <property type="entry name" value="Metallo-B-lactamas"/>
</dbReference>
<dbReference type="Gene3D" id="3.60.15.10">
    <property type="entry name" value="Ribonuclease Z/Hydroxyacylglutathione hydrolase-like"/>
    <property type="match status" value="1"/>
</dbReference>
<reference evidence="4 5" key="1">
    <citation type="submission" date="2019-04" db="EMBL/GenBank/DDBJ databases">
        <title>Genome sequencing of Clostridium botulinum Groups I-IV and Clostridium butyricum.</title>
        <authorList>
            <person name="Brunt J."/>
            <person name="Van Vliet A.H.M."/>
            <person name="Stringer S.C."/>
            <person name="Carter A.T."/>
            <person name="Peck M.W."/>
        </authorList>
    </citation>
    <scope>NUCLEOTIDE SEQUENCE [LARGE SCALE GENOMIC DNA]</scope>
    <source>
        <strain evidence="2 5">1605</strain>
        <strain evidence="3 4">CB-K-33E</strain>
    </source>
</reference>
<dbReference type="EMBL" id="SWVK01000022">
    <property type="protein sequence ID" value="NFN36337.1"/>
    <property type="molecule type" value="Genomic_DNA"/>
</dbReference>
<evidence type="ECO:0000313" key="4">
    <source>
        <dbReference type="Proteomes" id="UP000473681"/>
    </source>
</evidence>
<dbReference type="Proteomes" id="UP000476820">
    <property type="component" value="Unassembled WGS sequence"/>
</dbReference>
<dbReference type="RefSeq" id="WP_053342619.1">
    <property type="nucleotide sequence ID" value="NZ_LFPA01000147.1"/>
</dbReference>
<feature type="domain" description="Metallo-beta-lactamase" evidence="1">
    <location>
        <begin position="11"/>
        <end position="191"/>
    </location>
</feature>
<dbReference type="SMART" id="SM00849">
    <property type="entry name" value="Lactamase_B"/>
    <property type="match status" value="1"/>
</dbReference>
<evidence type="ECO:0000313" key="2">
    <source>
        <dbReference type="EMBL" id="NFF89201.1"/>
    </source>
</evidence>
<evidence type="ECO:0000313" key="5">
    <source>
        <dbReference type="Proteomes" id="UP000476820"/>
    </source>
</evidence>
<dbReference type="Proteomes" id="UP000473681">
    <property type="component" value="Unassembled WGS sequence"/>
</dbReference>
<protein>
    <submittedName>
        <fullName evidence="2">MBL fold metallo-hydrolase</fullName>
    </submittedName>
</protein>
<dbReference type="PANTHER" id="PTHR47619:SF1">
    <property type="entry name" value="EXODEOXYRIBONUCLEASE WALJ"/>
    <property type="match status" value="1"/>
</dbReference>
<gene>
    <name evidence="2" type="ORF">FC774_15200</name>
    <name evidence="3" type="ORF">FDB51_14675</name>
</gene>
<accession>A0A0M1LL04</accession>
<comment type="caution">
    <text evidence="2">The sequence shown here is derived from an EMBL/GenBank/DDBJ whole genome shotgun (WGS) entry which is preliminary data.</text>
</comment>
<organism evidence="2 5">
    <name type="scientific">Clostridium botulinum</name>
    <dbReference type="NCBI Taxonomy" id="1491"/>
    <lineage>
        <taxon>Bacteria</taxon>
        <taxon>Bacillati</taxon>
        <taxon>Bacillota</taxon>
        <taxon>Clostridia</taxon>
        <taxon>Eubacteriales</taxon>
        <taxon>Clostridiaceae</taxon>
        <taxon>Clostridium</taxon>
    </lineage>
</organism>
<name>A0A0M1LL04_CLOBO</name>
<dbReference type="InterPro" id="IPR036866">
    <property type="entry name" value="RibonucZ/Hydroxyglut_hydro"/>
</dbReference>
<dbReference type="Pfam" id="PF12706">
    <property type="entry name" value="Lactamase_B_2"/>
    <property type="match status" value="1"/>
</dbReference>
<dbReference type="OrthoDB" id="9781189at2"/>
<proteinExistence type="predicted"/>